<organism evidence="3">
    <name type="scientific">mine drainage metagenome</name>
    <dbReference type="NCBI Taxonomy" id="410659"/>
    <lineage>
        <taxon>unclassified sequences</taxon>
        <taxon>metagenomes</taxon>
        <taxon>ecological metagenomes</taxon>
    </lineage>
</organism>
<dbReference type="NCBIfam" id="NF033519">
    <property type="entry name" value="transpos_ISAzo13"/>
    <property type="match status" value="1"/>
</dbReference>
<dbReference type="InterPro" id="IPR011518">
    <property type="entry name" value="Transposase_36"/>
</dbReference>
<evidence type="ECO:0000256" key="1">
    <source>
        <dbReference type="SAM" id="MobiDB-lite"/>
    </source>
</evidence>
<feature type="region of interest" description="Disordered" evidence="1">
    <location>
        <begin position="59"/>
        <end position="83"/>
    </location>
</feature>
<dbReference type="AlphaFoldDB" id="T1C0C1"/>
<dbReference type="EMBL" id="AUZY01001243">
    <property type="protein sequence ID" value="EQD75467.1"/>
    <property type="molecule type" value="Genomic_DNA"/>
</dbReference>
<keyword evidence="2" id="KW-0812">Transmembrane</keyword>
<feature type="compositionally biased region" description="Basic and acidic residues" evidence="1">
    <location>
        <begin position="60"/>
        <end position="69"/>
    </location>
</feature>
<evidence type="ECO:0000313" key="3">
    <source>
        <dbReference type="EMBL" id="EQD75467.1"/>
    </source>
</evidence>
<accession>T1C0C1</accession>
<name>T1C0C1_9ZZZZ</name>
<feature type="transmembrane region" description="Helical" evidence="2">
    <location>
        <begin position="336"/>
        <end position="357"/>
    </location>
</feature>
<evidence type="ECO:0000256" key="2">
    <source>
        <dbReference type="SAM" id="Phobius"/>
    </source>
</evidence>
<keyword evidence="2" id="KW-1133">Transmembrane helix</keyword>
<gene>
    <name evidence="3" type="ORF">B1B_02108</name>
</gene>
<reference evidence="3" key="1">
    <citation type="submission" date="2013-08" db="EMBL/GenBank/DDBJ databases">
        <authorList>
            <person name="Mendez C."/>
            <person name="Richter M."/>
            <person name="Ferrer M."/>
            <person name="Sanchez J."/>
        </authorList>
    </citation>
    <scope>NUCLEOTIDE SEQUENCE</scope>
</reference>
<comment type="caution">
    <text evidence="3">The sequence shown here is derived from an EMBL/GenBank/DDBJ whole genome shotgun (WGS) entry which is preliminary data.</text>
</comment>
<sequence length="403" mass="45466">MELAALRAKYDSLAPELTERSRRFWAATEALSLGHGGIGLVARATGLSRSTISRGLQEVRSGERLEPGRIRRPGGGRTPTARKDPKLVRDLEALVEPTTAGRPQSPVRWTSRSTRRLARELQALGHNASSHLVADLLHAAGYSLQGNQKTKEGTRHPDRDAQFRYLNAEVVRHQRRHQPVISVDTKKKELVGDFKNGGREWRPQGQPEPVRVHDFLLPQKGKAIPYGVYDLNRNEGWVSVGIDHDTATFAVRAIRRWWEVMGRPSYPRATSLLITADCGGSNGARVRLWKWELQQFADRTGLRLTVCHFPPGTSKWNRIEHRLFSHIAMNWRGKPLVSLAVIVSLIGATTSTAGLWVRSELDKGRYPEGVKVSDEEMAQVLLEPHEFHGDWNYTIRPHRARMK</sequence>
<protein>
    <submittedName>
        <fullName evidence="3">Rhodopirellula transposase family protein</fullName>
    </submittedName>
</protein>
<proteinExistence type="predicted"/>
<dbReference type="Pfam" id="PF07592">
    <property type="entry name" value="DDE_Tnp_ISAZ013"/>
    <property type="match status" value="1"/>
</dbReference>
<reference evidence="3" key="2">
    <citation type="journal article" date="2014" name="ISME J.">
        <title>Microbial stratification in low pH oxic and suboxic macroscopic growths along an acid mine drainage.</title>
        <authorList>
            <person name="Mendez-Garcia C."/>
            <person name="Mesa V."/>
            <person name="Sprenger R.R."/>
            <person name="Richter M."/>
            <person name="Diez M.S."/>
            <person name="Solano J."/>
            <person name="Bargiela R."/>
            <person name="Golyshina O.V."/>
            <person name="Manteca A."/>
            <person name="Ramos J.L."/>
            <person name="Gallego J.R."/>
            <person name="Llorente I."/>
            <person name="Martins Dos Santos V.A."/>
            <person name="Jensen O.N."/>
            <person name="Pelaez A.I."/>
            <person name="Sanchez J."/>
            <person name="Ferrer M."/>
        </authorList>
    </citation>
    <scope>NUCLEOTIDE SEQUENCE</scope>
</reference>
<keyword evidence="2" id="KW-0472">Membrane</keyword>